<accession>A0A0D2PXF2</accession>
<dbReference type="AlphaFoldDB" id="A0A0D2PXF2"/>
<name>A0A0D2PXF2_HYPSF</name>
<evidence type="ECO:0000259" key="2">
    <source>
        <dbReference type="Pfam" id="PF17990"/>
    </source>
</evidence>
<evidence type="ECO:0000313" key="5">
    <source>
        <dbReference type="Proteomes" id="UP000054270"/>
    </source>
</evidence>
<sequence>MILNSNFWIDKVASIGIYPPIGFARVGNSTEAKIGEGWYYGPEVPGRYDEPPGGFKDVHGAVKRQAARFRVYAFDANKEVLGEVNAANGFSLEWNIRVANKKPAWYTFFNVFSQDESRRVLSSQLPPDERVRLIVDSQVQKIGGTNASPVELAGQFYGSKDTPTPVYLGEARTDEEGRLVVLGGRGLSFSIAQEGIKYPLILTDFDSPDWIDDTSDGWVSVTATHAVSAKMFVIFLVCLYPFCISKNPYRFTPLSKARVVGTTPKFANGIYAPTTLYDVMEEIYEQVKRERDGPTYKVGPVDWYRDIWPLLERPPLLSWVNGQANGGHGPNGPGNFFDPKWQVVLSDTSEDNKPQRKGVLGRMRLPESNSKYDKARAGQAFSYFMPWLSGDGGRATPGDPTTFSSVTELQYDKLVKWSDGDFTLDTECDCGTICQCPPPEDIEEVDLQDQPAQLTKASLEATIGAPLYPGIELSWNAEKPETYNLDIPFTIREDVKEGDLTKYLSLPWQSDFYMCRSYWWPSARPDAIVSESDYKRIQKGFAPDDLARGLTKRVPWERGIHQNYTGMLNFCNHLYRKLTLQIIDRHLRRSAFVRQHRHGPELAQTRLHRQKTFSWSRPHFHRSSASRPTRRRSDRT</sequence>
<keyword evidence="5" id="KW-1185">Reference proteome</keyword>
<dbReference type="InterPro" id="IPR041168">
    <property type="entry name" value="LodA_N"/>
</dbReference>
<feature type="domain" description="L-Lysine epsilon oxidase N-terminal" evidence="2">
    <location>
        <begin position="18"/>
        <end position="224"/>
    </location>
</feature>
<evidence type="ECO:0000256" key="1">
    <source>
        <dbReference type="SAM" id="MobiDB-lite"/>
    </source>
</evidence>
<dbReference type="EMBL" id="KN817539">
    <property type="protein sequence ID" value="KJA24105.1"/>
    <property type="molecule type" value="Genomic_DNA"/>
</dbReference>
<dbReference type="OMA" id="LPWQSDF"/>
<protein>
    <recommendedName>
        <fullName evidence="6">L-lysine 6-oxidase</fullName>
    </recommendedName>
</protein>
<dbReference type="InterPro" id="IPR041173">
    <property type="entry name" value="LodA_C"/>
</dbReference>
<evidence type="ECO:0000259" key="3">
    <source>
        <dbReference type="Pfam" id="PF18417"/>
    </source>
</evidence>
<dbReference type="Pfam" id="PF18417">
    <property type="entry name" value="LodA_C"/>
    <property type="match status" value="1"/>
</dbReference>
<dbReference type="STRING" id="945553.A0A0D2PXF2"/>
<evidence type="ECO:0008006" key="6">
    <source>
        <dbReference type="Google" id="ProtNLM"/>
    </source>
</evidence>
<organism evidence="4 5">
    <name type="scientific">Hypholoma sublateritium (strain FD-334 SS-4)</name>
    <dbReference type="NCBI Taxonomy" id="945553"/>
    <lineage>
        <taxon>Eukaryota</taxon>
        <taxon>Fungi</taxon>
        <taxon>Dikarya</taxon>
        <taxon>Basidiomycota</taxon>
        <taxon>Agaricomycotina</taxon>
        <taxon>Agaricomycetes</taxon>
        <taxon>Agaricomycetidae</taxon>
        <taxon>Agaricales</taxon>
        <taxon>Agaricineae</taxon>
        <taxon>Strophariaceae</taxon>
        <taxon>Hypholoma</taxon>
    </lineage>
</organism>
<feature type="compositionally biased region" description="Basic residues" evidence="1">
    <location>
        <begin position="618"/>
        <end position="636"/>
    </location>
</feature>
<reference evidence="5" key="1">
    <citation type="submission" date="2014-04" db="EMBL/GenBank/DDBJ databases">
        <title>Evolutionary Origins and Diversification of the Mycorrhizal Mutualists.</title>
        <authorList>
            <consortium name="DOE Joint Genome Institute"/>
            <consortium name="Mycorrhizal Genomics Consortium"/>
            <person name="Kohler A."/>
            <person name="Kuo A."/>
            <person name="Nagy L.G."/>
            <person name="Floudas D."/>
            <person name="Copeland A."/>
            <person name="Barry K.W."/>
            <person name="Cichocki N."/>
            <person name="Veneault-Fourrey C."/>
            <person name="LaButti K."/>
            <person name="Lindquist E.A."/>
            <person name="Lipzen A."/>
            <person name="Lundell T."/>
            <person name="Morin E."/>
            <person name="Murat C."/>
            <person name="Riley R."/>
            <person name="Ohm R."/>
            <person name="Sun H."/>
            <person name="Tunlid A."/>
            <person name="Henrissat B."/>
            <person name="Grigoriev I.V."/>
            <person name="Hibbett D.S."/>
            <person name="Martin F."/>
        </authorList>
    </citation>
    <scope>NUCLEOTIDE SEQUENCE [LARGE SCALE GENOMIC DNA]</scope>
    <source>
        <strain evidence="5">FD-334 SS-4</strain>
    </source>
</reference>
<gene>
    <name evidence="4" type="ORF">HYPSUDRAFT_136697</name>
</gene>
<feature type="domain" description="L-lysine epsilon oxidase C-terminal" evidence="3">
    <location>
        <begin position="398"/>
        <end position="526"/>
    </location>
</feature>
<evidence type="ECO:0000313" key="4">
    <source>
        <dbReference type="EMBL" id="KJA24105.1"/>
    </source>
</evidence>
<feature type="region of interest" description="Disordered" evidence="1">
    <location>
        <begin position="617"/>
        <end position="636"/>
    </location>
</feature>
<dbReference type="Proteomes" id="UP000054270">
    <property type="component" value="Unassembled WGS sequence"/>
</dbReference>
<dbReference type="OrthoDB" id="3253404at2759"/>
<proteinExistence type="predicted"/>
<dbReference type="Pfam" id="PF17990">
    <property type="entry name" value="LodA_N"/>
    <property type="match status" value="1"/>
</dbReference>